<keyword evidence="6" id="KW-1185">Reference proteome</keyword>
<comment type="caution">
    <text evidence="5">The sequence shown here is derived from an EMBL/GenBank/DDBJ whole genome shotgun (WGS) entry which is preliminary data.</text>
</comment>
<evidence type="ECO:0000313" key="5">
    <source>
        <dbReference type="EMBL" id="MBS4077074.1"/>
    </source>
</evidence>
<proteinExistence type="predicted"/>
<organism evidence="5 6">
    <name type="scientific">Pseudomonas rustica</name>
    <dbReference type="NCBI Taxonomy" id="2827099"/>
    <lineage>
        <taxon>Bacteria</taxon>
        <taxon>Pseudomonadati</taxon>
        <taxon>Pseudomonadota</taxon>
        <taxon>Gammaproteobacteria</taxon>
        <taxon>Pseudomonadales</taxon>
        <taxon>Pseudomonadaceae</taxon>
        <taxon>Pseudomonas</taxon>
    </lineage>
</organism>
<name>A0ABS5MSP8_9PSED</name>
<dbReference type="PANTHER" id="PTHR48051:SF1">
    <property type="entry name" value="RAS SUPPRESSOR PROTEIN 1"/>
    <property type="match status" value="1"/>
</dbReference>
<dbReference type="SUPFAM" id="SSF52058">
    <property type="entry name" value="L domain-like"/>
    <property type="match status" value="2"/>
</dbReference>
<dbReference type="SMART" id="SM00369">
    <property type="entry name" value="LRR_TYP"/>
    <property type="match status" value="5"/>
</dbReference>
<keyword evidence="3" id="KW-0175">Coiled coil</keyword>
<evidence type="ECO:0000259" key="4">
    <source>
        <dbReference type="Pfam" id="PF20178"/>
    </source>
</evidence>
<dbReference type="InterPro" id="IPR032675">
    <property type="entry name" value="LRR_dom_sf"/>
</dbReference>
<evidence type="ECO:0000256" key="2">
    <source>
        <dbReference type="ARBA" id="ARBA00022737"/>
    </source>
</evidence>
<evidence type="ECO:0000256" key="1">
    <source>
        <dbReference type="ARBA" id="ARBA00022614"/>
    </source>
</evidence>
<dbReference type="InterPro" id="IPR046673">
    <property type="entry name" value="ToxA_N"/>
</dbReference>
<dbReference type="PANTHER" id="PTHR48051">
    <property type="match status" value="1"/>
</dbReference>
<dbReference type="Proteomes" id="UP000676035">
    <property type="component" value="Unassembled WGS sequence"/>
</dbReference>
<feature type="domain" description="Dermonecrotic toxin N-terminal" evidence="4">
    <location>
        <begin position="71"/>
        <end position="335"/>
    </location>
</feature>
<accession>A0ABS5MSP8</accession>
<dbReference type="PROSITE" id="PS51450">
    <property type="entry name" value="LRR"/>
    <property type="match status" value="1"/>
</dbReference>
<sequence>MAEHDDTHFLHLHHATPDWLANASALRRHALRRGTPHPEPGLASSPRRHQAHLRTLNAQYWTAQNQVDRLLADLKDVDAFAAPLLTAAIKDQVGLTLDVKNTFVRLYIPVTNPWFGFSTGAQRIWSVSLLDAALHNFERHETEADEFDPDSCFITRPDEHAQFETLPDITRTLSIPDFIKLCRTLDIGAQYQQHLQHQLGVTRPDVAATLRLHVETSQKAALKSALLYARMNNDIQEDLFRLISGLIDGLQGMRLDGEPLRSQSLSLLSSELHGIIVFAPDLNSSEHASRVVVYVPNDPVHPIKEYASSAAFSAELTRQLRESDYQDFFSRFIAHSERGRFFSTLKARLTQIQFYPHERGDPKPAWREVAVEKPDLQFRAQIIQASLWQQQFEDALNKILNDGPSLAVPTASVDQQARWAFWDSLVNIASSLLNVAAFVAMPFVPFLGELMLGYMAYQFLDETFEGIIEWAQGQRTEAFLHLLDAVESVVQLGTFAAGGMLVAGEFRNVLPEHVVRFIDRFKPVIAPNGKTLYWKADLAPYEQDVSLAKDSLPNQHGLHHGDGKLLLPLDGKVFAVRPEPGTSGFRIDHPTRADAYPPALQHFHTGTWQTELDRPLTWPTDKLLRRIGHTVDSLSPTELEHALSSSGYHEDVLRKFHAEREPLPPLLEDTLKRFSIDKGIRTFIDQMNSPHLAEFSHAEPTTQLQLLTEHCPWPEDKSLRLLNAKGETVWQSNRQDLPMIELYEPPPGSGDLLTNLLAKLDESDLKTLLKEEPGRPPQAFTARARALRKTLADIATERRNILFNARYRALEYSTDAASRALIDATPGLPTSVVREILRTATGEERQQLKQSLVPKRLMQLSRWALEDVRSSRAFEGLYLDSINPLDTHRLALHSLERVTGWPKNLRIDVREYGTRGTLRDSIDPGDATLHKTLVLLEDGRYQAFDDESQPLSAALDFYNAVLQALPDNARDALGIDIGAGAKLKQTIRKHALARDDLQKILALHRELKPTYDPHTMRLPGGSEGYRHFNPYLPVLEQEAMALNPSFTPEQFQAFMQRLMTYPAGPRVELSRLTAELAKLRQDLNDWTAQTPRLHPVTGTRLDVATFSEAKNNRLAFKEALQRCWLERTTLDSESPEAQSLLQFALPIVGELPQLTADFSHVTHLSLEGSRGVLGAERFLGYFPRLQHLEIRSFNLGNVPQAVRVMPHLTQLILAECGITLDDAAMTTLNGLTSLSALDLYGNPLGRAPDITNMPALTYIDLADTGIADLPNGLVNHPKLTTGIFNNNQISDIPLGFFHYPPEVTSGFDFARNPWSSVTRDRIRAHFHQFGQTLGVLCEEVDITRVKHLYSLFNVQEASQFFYRLAGLTHDARIELTRLENEYLSLREDLDAWTGDIPAINPFTNNPFTLVELAEEQSARDEFKALVEECWRKESEFDELGEHGETLYELNLPTTIIGELPALNADFSHVSTLTLFSEEGATSGANQFLNCFPKLRTLNIREFSLDDIPQAIFRMGDLTVLYLTECNITLSAHSRAALGEMVNLEILDLSFNPLALAPDLRQLNSLTDLILNNTGIQQIPDGLFQLKRLMKADLSGNAITEMPSDILELPGEVAEAINFRDNPFDAQSQIILSAYFKKHGMDFGIESTIDEAEMEVSTSEGSEIDE</sequence>
<evidence type="ECO:0000313" key="6">
    <source>
        <dbReference type="Proteomes" id="UP000676035"/>
    </source>
</evidence>
<dbReference type="Gene3D" id="3.80.10.10">
    <property type="entry name" value="Ribonuclease Inhibitor"/>
    <property type="match status" value="2"/>
</dbReference>
<dbReference type="EMBL" id="JAGYHF010000001">
    <property type="protein sequence ID" value="MBS4077074.1"/>
    <property type="molecule type" value="Genomic_DNA"/>
</dbReference>
<reference evidence="5 6" key="1">
    <citation type="submission" date="2021-04" db="EMBL/GenBank/DDBJ databases">
        <title>Pseudomonas rustica sp. nov. isolated from raw milk.</title>
        <authorList>
            <person name="Fiedler G."/>
            <person name="Gieschler S."/>
            <person name="Kabisch J."/>
            <person name="Grimmler C."/>
            <person name="Brinks E."/>
            <person name="Wagner N."/>
            <person name="Hetzer B."/>
            <person name="Franz C.M.A.P."/>
            <person name="Boehnlein C."/>
        </authorList>
    </citation>
    <scope>NUCLEOTIDE SEQUENCE [LARGE SCALE GENOMIC DNA]</scope>
    <source>
        <strain evidence="5 6">MBT-4</strain>
    </source>
</reference>
<dbReference type="InterPro" id="IPR050216">
    <property type="entry name" value="LRR_domain-containing"/>
</dbReference>
<dbReference type="RefSeq" id="WP_212543942.1">
    <property type="nucleotide sequence ID" value="NZ_JAGYHF010000001.1"/>
</dbReference>
<keyword evidence="2" id="KW-0677">Repeat</keyword>
<feature type="coiled-coil region" evidence="3">
    <location>
        <begin position="1368"/>
        <end position="1395"/>
    </location>
</feature>
<evidence type="ECO:0000256" key="3">
    <source>
        <dbReference type="SAM" id="Coils"/>
    </source>
</evidence>
<keyword evidence="1" id="KW-0433">Leucine-rich repeat</keyword>
<dbReference type="InterPro" id="IPR001611">
    <property type="entry name" value="Leu-rich_rpt"/>
</dbReference>
<protein>
    <recommendedName>
        <fullName evidence="4">Dermonecrotic toxin N-terminal domain-containing protein</fullName>
    </recommendedName>
</protein>
<gene>
    <name evidence="5" type="ORF">KFS80_02100</name>
</gene>
<dbReference type="InterPro" id="IPR003591">
    <property type="entry name" value="Leu-rich_rpt_typical-subtyp"/>
</dbReference>
<dbReference type="Pfam" id="PF20178">
    <property type="entry name" value="ToxA_N"/>
    <property type="match status" value="1"/>
</dbReference>